<evidence type="ECO:0000313" key="5">
    <source>
        <dbReference type="Proteomes" id="UP000285379"/>
    </source>
</evidence>
<dbReference type="Proteomes" id="UP000285379">
    <property type="component" value="Unassembled WGS sequence"/>
</dbReference>
<comment type="caution">
    <text evidence="3">The sequence shown here is derived from an EMBL/GenBank/DDBJ whole genome shotgun (WGS) entry which is preliminary data.</text>
</comment>
<dbReference type="EMBL" id="QSAI01000070">
    <property type="protein sequence ID" value="RGW43082.1"/>
    <property type="molecule type" value="Genomic_DNA"/>
</dbReference>
<dbReference type="AlphaFoldDB" id="A0A413BQ93"/>
<accession>A0A413BQ93</accession>
<feature type="transmembrane region" description="Helical" evidence="1">
    <location>
        <begin position="7"/>
        <end position="25"/>
    </location>
</feature>
<evidence type="ECO:0000313" key="6">
    <source>
        <dbReference type="Proteomes" id="UP000285469"/>
    </source>
</evidence>
<keyword evidence="1" id="KW-1133">Transmembrane helix</keyword>
<reference evidence="5 6" key="1">
    <citation type="submission" date="2018-08" db="EMBL/GenBank/DDBJ databases">
        <title>A genome reference for cultivated species of the human gut microbiota.</title>
        <authorList>
            <person name="Zou Y."/>
            <person name="Xue W."/>
            <person name="Luo G."/>
        </authorList>
    </citation>
    <scope>NUCLEOTIDE SEQUENCE [LARGE SCALE GENOMIC DNA]</scope>
    <source>
        <strain evidence="4 6">AF12-25</strain>
        <strain evidence="3 5">AF14-8</strain>
    </source>
</reference>
<dbReference type="EMBL" id="JAKKWZ010000025">
    <property type="protein sequence ID" value="MCG0340991.1"/>
    <property type="molecule type" value="Genomic_DNA"/>
</dbReference>
<organism evidence="3 5">
    <name type="scientific">Phocaeicola vulgatus</name>
    <name type="common">Bacteroides vulgatus</name>
    <dbReference type="NCBI Taxonomy" id="821"/>
    <lineage>
        <taxon>Bacteria</taxon>
        <taxon>Pseudomonadati</taxon>
        <taxon>Bacteroidota</taxon>
        <taxon>Bacteroidia</taxon>
        <taxon>Bacteroidales</taxon>
        <taxon>Bacteroidaceae</taxon>
        <taxon>Phocaeicola</taxon>
    </lineage>
</organism>
<gene>
    <name evidence="4" type="ORF">DWV70_22020</name>
    <name evidence="3" type="ORF">DWW27_10610</name>
    <name evidence="2" type="ORF">L4X52_13505</name>
</gene>
<feature type="transmembrane region" description="Helical" evidence="1">
    <location>
        <begin position="67"/>
        <end position="87"/>
    </location>
</feature>
<dbReference type="Proteomes" id="UP001201179">
    <property type="component" value="Unassembled WGS sequence"/>
</dbReference>
<protein>
    <submittedName>
        <fullName evidence="3">DUF2931 family protein</fullName>
    </submittedName>
</protein>
<feature type="transmembrane region" description="Helical" evidence="1">
    <location>
        <begin position="40"/>
        <end position="60"/>
    </location>
</feature>
<dbReference type="Proteomes" id="UP000285469">
    <property type="component" value="Unassembled WGS sequence"/>
</dbReference>
<proteinExistence type="predicted"/>
<dbReference type="Pfam" id="PF11153">
    <property type="entry name" value="DUF2931"/>
    <property type="match status" value="1"/>
</dbReference>
<evidence type="ECO:0000313" key="2">
    <source>
        <dbReference type="EMBL" id="MCG0340991.1"/>
    </source>
</evidence>
<dbReference type="InterPro" id="IPR021326">
    <property type="entry name" value="DUF2931"/>
</dbReference>
<name>A0A413BQ93_PHOVU</name>
<keyword evidence="1" id="KW-0472">Membrane</keyword>
<evidence type="ECO:0000256" key="1">
    <source>
        <dbReference type="SAM" id="Phobius"/>
    </source>
</evidence>
<evidence type="ECO:0000313" key="4">
    <source>
        <dbReference type="EMBL" id="RGW43082.1"/>
    </source>
</evidence>
<sequence>METLWKMVFYILNFTVYLFLIWWVVNKYLVATMAAASLEYWIFFFVIILLAVSSVGYWVAHYFWNSGYWGMFFKNMGIFLLALFVLVNKEVIETGSSDFCKRGKVFEWYMGISSPKYYSIVNIKTELLYPNGSKTVYDEYIYANSDWGNAQRSIGSSDKQEIPTKLHAKWLSYREGENGQLYEGTFDLPYDMILNLFRNGYIYQYTDSEIVKDEYTGISVGLAPGGVVALWVSGSHRRVQVGCWIADKLSADDELFASWGGQKKRVERLRSTDSYDNIPDHIKNKPIGQWEKYNQTYPYRYNVSFVDSEPESLLIETHYYNGERFQSGIDDTVIRSKACPKKITLIWKKGDDEYFACIQFEETYLFRSFEQMVVAPSFELCFAVNKGSNFIDCFLQGDGKRIELPDEYRKIKIFRNHKMVYGNYSQEGIEFWGEGYLY</sequence>
<keyword evidence="1" id="KW-0812">Transmembrane</keyword>
<reference evidence="2" key="2">
    <citation type="submission" date="2022-01" db="EMBL/GenBank/DDBJ databases">
        <authorList>
            <person name="Mingchao X."/>
        </authorList>
    </citation>
    <scope>NUCLEOTIDE SEQUENCE</scope>
    <source>
        <strain evidence="2">Bv4372</strain>
    </source>
</reference>
<dbReference type="RefSeq" id="WP_117754348.1">
    <property type="nucleotide sequence ID" value="NZ_JAKKWZ010000025.1"/>
</dbReference>
<evidence type="ECO:0000313" key="3">
    <source>
        <dbReference type="EMBL" id="RGV09309.1"/>
    </source>
</evidence>
<dbReference type="EMBL" id="QRYT01000022">
    <property type="protein sequence ID" value="RGV09309.1"/>
    <property type="molecule type" value="Genomic_DNA"/>
</dbReference>